<feature type="binding site" evidence="14">
    <location>
        <position position="211"/>
    </location>
    <ligand>
        <name>NAD(+)</name>
        <dbReference type="ChEBI" id="CHEBI:57540"/>
    </ligand>
</feature>
<feature type="binding site" evidence="14">
    <location>
        <begin position="151"/>
        <end position="153"/>
    </location>
    <ligand>
        <name>FAD</name>
        <dbReference type="ChEBI" id="CHEBI:57692"/>
    </ligand>
</feature>
<dbReference type="PROSITE" id="PS00076">
    <property type="entry name" value="PYRIDINE_REDOX_1"/>
    <property type="match status" value="1"/>
</dbReference>
<gene>
    <name evidence="19" type="ORF">BTO28_07225</name>
</gene>
<feature type="domain" description="FAD/NAD(P)-binding" evidence="18">
    <location>
        <begin position="5"/>
        <end position="335"/>
    </location>
</feature>
<feature type="binding site" evidence="14">
    <location>
        <position position="114"/>
    </location>
    <ligand>
        <name>FAD</name>
        <dbReference type="ChEBI" id="CHEBI:57692"/>
    </ligand>
</feature>
<evidence type="ECO:0000256" key="13">
    <source>
        <dbReference type="PIRSR" id="PIRSR000350-2"/>
    </source>
</evidence>
<dbReference type="InterPro" id="IPR001100">
    <property type="entry name" value="Pyr_nuc-diS_OxRdtase"/>
</dbReference>
<evidence type="ECO:0000256" key="4">
    <source>
        <dbReference type="ARBA" id="ARBA00016961"/>
    </source>
</evidence>
<dbReference type="InterPro" id="IPR050151">
    <property type="entry name" value="Class-I_Pyr_Nuc-Dis_Oxidored"/>
</dbReference>
<dbReference type="NCBIfam" id="TIGR01350">
    <property type="entry name" value="lipoamide_DH"/>
    <property type="match status" value="1"/>
</dbReference>
<dbReference type="SUPFAM" id="SSF51905">
    <property type="entry name" value="FAD/NAD(P)-binding domain"/>
    <property type="match status" value="1"/>
</dbReference>
<evidence type="ECO:0000256" key="2">
    <source>
        <dbReference type="ARBA" id="ARBA00007532"/>
    </source>
</evidence>
<dbReference type="InterPro" id="IPR012999">
    <property type="entry name" value="Pyr_OxRdtase_I_AS"/>
</dbReference>
<evidence type="ECO:0000259" key="17">
    <source>
        <dbReference type="Pfam" id="PF02852"/>
    </source>
</evidence>
<feature type="disulfide bond" description="Redox-active" evidence="15">
    <location>
        <begin position="42"/>
        <end position="47"/>
    </location>
</feature>
<dbReference type="PIRSF" id="PIRSF000350">
    <property type="entry name" value="Mercury_reductase_MerA"/>
    <property type="match status" value="1"/>
</dbReference>
<dbReference type="InterPro" id="IPR036188">
    <property type="entry name" value="FAD/NAD-bd_sf"/>
</dbReference>
<evidence type="ECO:0000256" key="16">
    <source>
        <dbReference type="RuleBase" id="RU003692"/>
    </source>
</evidence>
<proteinExistence type="inferred from homology"/>
<dbReference type="GO" id="GO:0050660">
    <property type="term" value="F:flavin adenine dinucleotide binding"/>
    <property type="evidence" value="ECO:0007669"/>
    <property type="project" value="InterPro"/>
</dbReference>
<keyword evidence="8 16" id="KW-0560">Oxidoreductase</keyword>
<dbReference type="EC" id="1.8.1.4" evidence="3 16"/>
<dbReference type="FunFam" id="3.30.390.30:FF:000001">
    <property type="entry name" value="Dihydrolipoyl dehydrogenase"/>
    <property type="match status" value="1"/>
</dbReference>
<comment type="cofactor">
    <cofactor evidence="14 16">
        <name>FAD</name>
        <dbReference type="ChEBI" id="CHEBI:57692"/>
    </cofactor>
    <text evidence="14 16">Binds 1 FAD per subunit.</text>
</comment>
<keyword evidence="14" id="KW-0547">Nucleotide-binding</keyword>
<feature type="domain" description="Pyridine nucleotide-disulphide oxidoreductase dimerisation" evidence="17">
    <location>
        <begin position="355"/>
        <end position="464"/>
    </location>
</feature>
<evidence type="ECO:0000256" key="9">
    <source>
        <dbReference type="ARBA" id="ARBA00023027"/>
    </source>
</evidence>
<feature type="binding site" evidence="14">
    <location>
        <position position="51"/>
    </location>
    <ligand>
        <name>FAD</name>
        <dbReference type="ChEBI" id="CHEBI:57692"/>
    </ligand>
</feature>
<dbReference type="PANTHER" id="PTHR22912">
    <property type="entry name" value="DISULFIDE OXIDOREDUCTASE"/>
    <property type="match status" value="1"/>
</dbReference>
<dbReference type="Pfam" id="PF02852">
    <property type="entry name" value="Pyr_redox_dim"/>
    <property type="match status" value="1"/>
</dbReference>
<keyword evidence="6 16" id="KW-0285">Flavoprotein</keyword>
<comment type="caution">
    <text evidence="19">The sequence shown here is derived from an EMBL/GenBank/DDBJ whole genome shotgun (WGS) entry which is preliminary data.</text>
</comment>
<dbReference type="RefSeq" id="WP_076764856.1">
    <property type="nucleotide sequence ID" value="NZ_MSFI01000009.1"/>
</dbReference>
<dbReference type="Pfam" id="PF07992">
    <property type="entry name" value="Pyr_redox_2"/>
    <property type="match status" value="1"/>
</dbReference>
<dbReference type="STRING" id="1714355.BTO28_07225"/>
<evidence type="ECO:0000313" key="20">
    <source>
        <dbReference type="Proteomes" id="UP000188613"/>
    </source>
</evidence>
<dbReference type="OrthoDB" id="9800167at2"/>
<evidence type="ECO:0000256" key="12">
    <source>
        <dbReference type="ARBA" id="ARBA00049187"/>
    </source>
</evidence>
<dbReference type="PANTHER" id="PTHR22912:SF217">
    <property type="entry name" value="DIHYDROLIPOYL DEHYDROGENASE"/>
    <property type="match status" value="1"/>
</dbReference>
<evidence type="ECO:0000256" key="7">
    <source>
        <dbReference type="ARBA" id="ARBA00022827"/>
    </source>
</evidence>
<accession>A0A1V2AA85</accession>
<dbReference type="EMBL" id="MSFI01000009">
    <property type="protein sequence ID" value="OMP67724.1"/>
    <property type="molecule type" value="Genomic_DNA"/>
</dbReference>
<dbReference type="InterPro" id="IPR016156">
    <property type="entry name" value="FAD/NAD-linked_Rdtase_dimer_sf"/>
</dbReference>
<evidence type="ECO:0000256" key="11">
    <source>
        <dbReference type="ARBA" id="ARBA00023284"/>
    </source>
</evidence>
<evidence type="ECO:0000256" key="1">
    <source>
        <dbReference type="ARBA" id="ARBA00004496"/>
    </source>
</evidence>
<feature type="active site" description="Proton acceptor" evidence="13">
    <location>
        <position position="453"/>
    </location>
</feature>
<feature type="binding site" evidence="14">
    <location>
        <position position="320"/>
    </location>
    <ligand>
        <name>FAD</name>
        <dbReference type="ChEBI" id="CHEBI:57692"/>
    </ligand>
</feature>
<dbReference type="GO" id="GO:0005737">
    <property type="term" value="C:cytoplasm"/>
    <property type="evidence" value="ECO:0007669"/>
    <property type="project" value="UniProtKB-SubCell"/>
</dbReference>
<dbReference type="GO" id="GO:0004148">
    <property type="term" value="F:dihydrolipoyl dehydrogenase (NADH) activity"/>
    <property type="evidence" value="ECO:0007669"/>
    <property type="project" value="UniProtKB-EC"/>
</dbReference>
<comment type="similarity">
    <text evidence="2 16">Belongs to the class-I pyridine nucleotide-disulfide oxidoreductase family.</text>
</comment>
<dbReference type="InterPro" id="IPR023753">
    <property type="entry name" value="FAD/NAD-binding_dom"/>
</dbReference>
<keyword evidence="9 14" id="KW-0520">NAD</keyword>
<dbReference type="PRINTS" id="PR00368">
    <property type="entry name" value="FADPNR"/>
</dbReference>
<keyword evidence="10" id="KW-1015">Disulfide bond</keyword>
<comment type="catalytic activity">
    <reaction evidence="12 16">
        <text>N(6)-[(R)-dihydrolipoyl]-L-lysyl-[protein] + NAD(+) = N(6)-[(R)-lipoyl]-L-lysyl-[protein] + NADH + H(+)</text>
        <dbReference type="Rhea" id="RHEA:15045"/>
        <dbReference type="Rhea" id="RHEA-COMP:10474"/>
        <dbReference type="Rhea" id="RHEA-COMP:10475"/>
        <dbReference type="ChEBI" id="CHEBI:15378"/>
        <dbReference type="ChEBI" id="CHEBI:57540"/>
        <dbReference type="ChEBI" id="CHEBI:57945"/>
        <dbReference type="ChEBI" id="CHEBI:83099"/>
        <dbReference type="ChEBI" id="CHEBI:83100"/>
        <dbReference type="EC" id="1.8.1.4"/>
    </reaction>
</comment>
<feature type="binding site" evidence="14">
    <location>
        <begin position="188"/>
        <end position="195"/>
    </location>
    <ligand>
        <name>NAD(+)</name>
        <dbReference type="ChEBI" id="CHEBI:57540"/>
    </ligand>
</feature>
<dbReference type="PRINTS" id="PR00411">
    <property type="entry name" value="PNDRDTASEI"/>
</dbReference>
<protein>
    <recommendedName>
        <fullName evidence="4 16">Dihydrolipoyl dehydrogenase</fullName>
        <ecNumber evidence="3 16">1.8.1.4</ecNumber>
    </recommendedName>
</protein>
<dbReference type="Proteomes" id="UP000188613">
    <property type="component" value="Unassembled WGS sequence"/>
</dbReference>
<comment type="miscellaneous">
    <text evidence="16">The active site is a redox-active disulfide bond.</text>
</comment>
<keyword evidence="7 14" id="KW-0274">FAD</keyword>
<name>A0A1V2AA85_9BACI</name>
<dbReference type="Gene3D" id="3.30.390.30">
    <property type="match status" value="1"/>
</dbReference>
<evidence type="ECO:0000259" key="18">
    <source>
        <dbReference type="Pfam" id="PF07992"/>
    </source>
</evidence>
<comment type="subcellular location">
    <subcellularLocation>
        <location evidence="1">Cytoplasm</location>
    </subcellularLocation>
</comment>
<keyword evidence="20" id="KW-1185">Reference proteome</keyword>
<sequence length="474" mass="50734">MAEEYDLVVLGGGTGGYVAAIRAAQIGLKTAVVEKEQLGGTCLHRGCIPTKALLRSAEVFRTVKEAAKFGVSAENTKLQFKEVQERKEKIVHTLYNGVQSLMKKGKIDVFHGIGRIMGPSIFSPQSGTISVEMNGGTDNLMLVPKNVIISTGSRPKVLPGLEVDGEWIVSSNEALMLEDVPSSVIIVGGGVIGIEWASMLADFGSKVTVIEYSDRIIPTEDEDISAEMARLLTKRGVNILTGVKIQPETVEKHAGVIRVEIKTNKGTEIVEAEKMLVSVGRSANIEDIGLENTEIIVENGCIQVNDKLQTNESHIYAIGDVIGGLQLAHVASHEGILAVEHIAGDNSEPIDYTTVPKCIYSSPEAASIGLTEKEAREKGYEVKTGKFPFQAVGKALVFGEQDGFVKIVADQKTDDILGIHIIGPNATELISEAALARILDASAWEIGTMIHPHPTLAEAMGEAALLVDGKAIHM</sequence>
<keyword evidence="11 16" id="KW-0676">Redox-active center</keyword>
<reference evidence="19 20" key="1">
    <citation type="submission" date="2016-12" db="EMBL/GenBank/DDBJ databases">
        <title>Domibacillus sp. SAB 38T whole genome sequencing.</title>
        <authorList>
            <person name="Verma A."/>
            <person name="Ojha A.K."/>
            <person name="Krishnamurthi S."/>
        </authorList>
    </citation>
    <scope>NUCLEOTIDE SEQUENCE [LARGE SCALE GENOMIC DNA]</scope>
    <source>
        <strain evidence="19 20">SAB 38</strain>
    </source>
</reference>
<evidence type="ECO:0000256" key="5">
    <source>
        <dbReference type="ARBA" id="ARBA00022490"/>
    </source>
</evidence>
<dbReference type="InterPro" id="IPR004099">
    <property type="entry name" value="Pyr_nucl-diS_OxRdtase_dimer"/>
</dbReference>
<evidence type="ECO:0000256" key="10">
    <source>
        <dbReference type="ARBA" id="ARBA00023157"/>
    </source>
</evidence>
<dbReference type="Gene3D" id="3.50.50.60">
    <property type="entry name" value="FAD/NAD(P)-binding domain"/>
    <property type="match status" value="2"/>
</dbReference>
<evidence type="ECO:0000313" key="19">
    <source>
        <dbReference type="EMBL" id="OMP67724.1"/>
    </source>
</evidence>
<dbReference type="InterPro" id="IPR006258">
    <property type="entry name" value="Lipoamide_DH"/>
</dbReference>
<dbReference type="GO" id="GO:0006103">
    <property type="term" value="P:2-oxoglutarate metabolic process"/>
    <property type="evidence" value="ECO:0007669"/>
    <property type="project" value="TreeGrafter"/>
</dbReference>
<dbReference type="SUPFAM" id="SSF55424">
    <property type="entry name" value="FAD/NAD-linked reductases, dimerisation (C-terminal) domain"/>
    <property type="match status" value="1"/>
</dbReference>
<feature type="binding site" evidence="14">
    <location>
        <position position="280"/>
    </location>
    <ligand>
        <name>NAD(+)</name>
        <dbReference type="ChEBI" id="CHEBI:57540"/>
    </ligand>
</feature>
<evidence type="ECO:0000256" key="15">
    <source>
        <dbReference type="PIRSR" id="PIRSR000350-4"/>
    </source>
</evidence>
<dbReference type="AlphaFoldDB" id="A0A1V2AA85"/>
<evidence type="ECO:0000256" key="14">
    <source>
        <dbReference type="PIRSR" id="PIRSR000350-3"/>
    </source>
</evidence>
<evidence type="ECO:0000256" key="8">
    <source>
        <dbReference type="ARBA" id="ARBA00023002"/>
    </source>
</evidence>
<keyword evidence="5" id="KW-0963">Cytoplasm</keyword>
<organism evidence="19 20">
    <name type="scientific">Domibacillus epiphyticus</name>
    <dbReference type="NCBI Taxonomy" id="1714355"/>
    <lineage>
        <taxon>Bacteria</taxon>
        <taxon>Bacillati</taxon>
        <taxon>Bacillota</taxon>
        <taxon>Bacilli</taxon>
        <taxon>Bacillales</taxon>
        <taxon>Bacillaceae</taxon>
        <taxon>Domibacillus</taxon>
    </lineage>
</organism>
<evidence type="ECO:0000256" key="3">
    <source>
        <dbReference type="ARBA" id="ARBA00012608"/>
    </source>
</evidence>
<evidence type="ECO:0000256" key="6">
    <source>
        <dbReference type="ARBA" id="ARBA00022630"/>
    </source>
</evidence>